<dbReference type="AlphaFoldDB" id="A0A7I9V750"/>
<proteinExistence type="predicted"/>
<evidence type="ECO:0000313" key="3">
    <source>
        <dbReference type="Proteomes" id="UP000444960"/>
    </source>
</evidence>
<accession>A0A7I9V750</accession>
<comment type="caution">
    <text evidence="2">The sequence shown here is derived from an EMBL/GenBank/DDBJ whole genome shotgun (WGS) entry which is preliminary data.</text>
</comment>
<protein>
    <submittedName>
        <fullName evidence="2">Uncharacterized protein</fullName>
    </submittedName>
</protein>
<name>A0A7I9V750_9ACTN</name>
<dbReference type="RefSeq" id="WP_161894962.1">
    <property type="nucleotide sequence ID" value="NZ_BJOV01000003.1"/>
</dbReference>
<feature type="region of interest" description="Disordered" evidence="1">
    <location>
        <begin position="83"/>
        <end position="125"/>
    </location>
</feature>
<dbReference type="EMBL" id="BJOV01000003">
    <property type="protein sequence ID" value="GEE01127.1"/>
    <property type="molecule type" value="Genomic_DNA"/>
</dbReference>
<gene>
    <name evidence="2" type="ORF">nbrc107696_15730</name>
</gene>
<organism evidence="2 3">
    <name type="scientific">Gordonia spumicola</name>
    <dbReference type="NCBI Taxonomy" id="589161"/>
    <lineage>
        <taxon>Bacteria</taxon>
        <taxon>Bacillati</taxon>
        <taxon>Actinomycetota</taxon>
        <taxon>Actinomycetes</taxon>
        <taxon>Mycobacteriales</taxon>
        <taxon>Gordoniaceae</taxon>
        <taxon>Gordonia</taxon>
    </lineage>
</organism>
<feature type="compositionally biased region" description="Polar residues" evidence="1">
    <location>
        <begin position="105"/>
        <end position="117"/>
    </location>
</feature>
<reference evidence="3" key="1">
    <citation type="submission" date="2019-06" db="EMBL/GenBank/DDBJ databases">
        <title>Gordonia isolated from sludge of a wastewater treatment plant.</title>
        <authorList>
            <person name="Tamura T."/>
            <person name="Aoyama K."/>
            <person name="Kang Y."/>
            <person name="Saito S."/>
            <person name="Akiyama N."/>
            <person name="Yazawa K."/>
            <person name="Gonoi T."/>
            <person name="Mikami Y."/>
        </authorList>
    </citation>
    <scope>NUCLEOTIDE SEQUENCE [LARGE SCALE GENOMIC DNA]</scope>
    <source>
        <strain evidence="3">NBRC 107696</strain>
    </source>
</reference>
<feature type="region of interest" description="Disordered" evidence="1">
    <location>
        <begin position="1"/>
        <end position="42"/>
    </location>
</feature>
<evidence type="ECO:0000256" key="1">
    <source>
        <dbReference type="SAM" id="MobiDB-lite"/>
    </source>
</evidence>
<keyword evidence="3" id="KW-1185">Reference proteome</keyword>
<sequence length="125" mass="13857">MGRHDVAYRDPTGNQAVSRVMREHEAHADLGLGYPPDDDTEDLVGVAEVPRFQTGEVPDFKSARVAFEAQPLAAFETRARFRSEIETHPSASETQKANSKKPPVSSDQELTEGVQTDHQQEEDLP</sequence>
<dbReference type="Proteomes" id="UP000444960">
    <property type="component" value="Unassembled WGS sequence"/>
</dbReference>
<evidence type="ECO:0000313" key="2">
    <source>
        <dbReference type="EMBL" id="GEE01127.1"/>
    </source>
</evidence>